<feature type="domain" description="Peptidase S24/S26A/S26B/S26C" evidence="1">
    <location>
        <begin position="39"/>
        <end position="133"/>
    </location>
</feature>
<dbReference type="InterPro" id="IPR036286">
    <property type="entry name" value="LexA/Signal_pep-like_sf"/>
</dbReference>
<dbReference type="Proteomes" id="UP000626148">
    <property type="component" value="Unassembled WGS sequence"/>
</dbReference>
<dbReference type="CDD" id="cd06529">
    <property type="entry name" value="S24_LexA-like"/>
    <property type="match status" value="1"/>
</dbReference>
<dbReference type="AlphaFoldDB" id="A0A918NG72"/>
<dbReference type="InterPro" id="IPR039418">
    <property type="entry name" value="LexA-like"/>
</dbReference>
<dbReference type="EMBL" id="BMXR01000009">
    <property type="protein sequence ID" value="GGX65139.1"/>
    <property type="molecule type" value="Genomic_DNA"/>
</dbReference>
<protein>
    <submittedName>
        <fullName evidence="2">Protein impA</fullName>
    </submittedName>
</protein>
<dbReference type="Gene3D" id="2.10.109.10">
    <property type="entry name" value="Umud Fragment, subunit A"/>
    <property type="match status" value="1"/>
</dbReference>
<dbReference type="Pfam" id="PF00717">
    <property type="entry name" value="Peptidase_S24"/>
    <property type="match status" value="1"/>
</dbReference>
<organism evidence="2 3">
    <name type="scientific">Saccharospirillum salsuginis</name>
    <dbReference type="NCBI Taxonomy" id="418750"/>
    <lineage>
        <taxon>Bacteria</taxon>
        <taxon>Pseudomonadati</taxon>
        <taxon>Pseudomonadota</taxon>
        <taxon>Gammaproteobacteria</taxon>
        <taxon>Oceanospirillales</taxon>
        <taxon>Saccharospirillaceae</taxon>
        <taxon>Saccharospirillum</taxon>
    </lineage>
</organism>
<evidence type="ECO:0000313" key="2">
    <source>
        <dbReference type="EMBL" id="GGX65139.1"/>
    </source>
</evidence>
<name>A0A918NG72_9GAMM</name>
<dbReference type="SUPFAM" id="SSF51306">
    <property type="entry name" value="LexA/Signal peptidase"/>
    <property type="match status" value="1"/>
</dbReference>
<accession>A0A918NG72</accession>
<keyword evidence="3" id="KW-1185">Reference proteome</keyword>
<dbReference type="RefSeq" id="WP_189611307.1">
    <property type="nucleotide sequence ID" value="NZ_BMXR01000009.1"/>
</dbReference>
<evidence type="ECO:0000313" key="3">
    <source>
        <dbReference type="Proteomes" id="UP000626148"/>
    </source>
</evidence>
<reference evidence="2" key="2">
    <citation type="submission" date="2020-09" db="EMBL/GenBank/DDBJ databases">
        <authorList>
            <person name="Sun Q."/>
            <person name="Kim S."/>
        </authorList>
    </citation>
    <scope>NUCLEOTIDE SEQUENCE</scope>
    <source>
        <strain evidence="2">KCTC 22169</strain>
    </source>
</reference>
<comment type="caution">
    <text evidence="2">The sequence shown here is derived from an EMBL/GenBank/DDBJ whole genome shotgun (WGS) entry which is preliminary data.</text>
</comment>
<dbReference type="InterPro" id="IPR015927">
    <property type="entry name" value="Peptidase_S24_S26A/B/C"/>
</dbReference>
<sequence length="144" mass="15705">MAVQLLGRSDAGPQLNLPLYIEGQSADQADPDDFDELQGVDLNSLCLRNPQASLFVAMDTQAMEDAGIHAGDVLVVDRALKPDQGRVILAGFQGDLLVRELVLRPSPRLIAKHPDFEDLIIPEHSELVVYGVVTQVIHSLRMGI</sequence>
<gene>
    <name evidence="2" type="ORF">GCM10007392_36260</name>
</gene>
<proteinExistence type="predicted"/>
<reference evidence="2" key="1">
    <citation type="journal article" date="2014" name="Int. J. Syst. Evol. Microbiol.">
        <title>Complete genome sequence of Corynebacterium casei LMG S-19264T (=DSM 44701T), isolated from a smear-ripened cheese.</title>
        <authorList>
            <consortium name="US DOE Joint Genome Institute (JGI-PGF)"/>
            <person name="Walter F."/>
            <person name="Albersmeier A."/>
            <person name="Kalinowski J."/>
            <person name="Ruckert C."/>
        </authorList>
    </citation>
    <scope>NUCLEOTIDE SEQUENCE</scope>
    <source>
        <strain evidence="2">KCTC 22169</strain>
    </source>
</reference>
<evidence type="ECO:0000259" key="1">
    <source>
        <dbReference type="Pfam" id="PF00717"/>
    </source>
</evidence>